<dbReference type="Proteomes" id="UP001154078">
    <property type="component" value="Chromosome 8"/>
</dbReference>
<name>A0A9P0BEV5_BRAAE</name>
<evidence type="ECO:0000313" key="2">
    <source>
        <dbReference type="Proteomes" id="UP001154078"/>
    </source>
</evidence>
<gene>
    <name evidence="1" type="ORF">MELIAE_LOCUS11843</name>
</gene>
<dbReference type="OrthoDB" id="6819336at2759"/>
<protein>
    <recommendedName>
        <fullName evidence="3">SAM domain-containing protein</fullName>
    </recommendedName>
</protein>
<proteinExistence type="predicted"/>
<organism evidence="1 2">
    <name type="scientific">Brassicogethes aeneus</name>
    <name type="common">Rape pollen beetle</name>
    <name type="synonym">Meligethes aeneus</name>
    <dbReference type="NCBI Taxonomy" id="1431903"/>
    <lineage>
        <taxon>Eukaryota</taxon>
        <taxon>Metazoa</taxon>
        <taxon>Ecdysozoa</taxon>
        <taxon>Arthropoda</taxon>
        <taxon>Hexapoda</taxon>
        <taxon>Insecta</taxon>
        <taxon>Pterygota</taxon>
        <taxon>Neoptera</taxon>
        <taxon>Endopterygota</taxon>
        <taxon>Coleoptera</taxon>
        <taxon>Polyphaga</taxon>
        <taxon>Cucujiformia</taxon>
        <taxon>Nitidulidae</taxon>
        <taxon>Meligethinae</taxon>
        <taxon>Brassicogethes</taxon>
    </lineage>
</organism>
<keyword evidence="2" id="KW-1185">Reference proteome</keyword>
<evidence type="ECO:0000313" key="1">
    <source>
        <dbReference type="EMBL" id="CAH0562823.1"/>
    </source>
</evidence>
<sequence>MADDFVVEMLAEWGLDVLTDVFREEAIDEEALKILDEETINVIVKKSGLKLKLKERLKEFQRINASRMHENENSPSSSFVIPQTSNNFLIKEFVTIDNDKLIIPVEDQTLESLINSPADNIHSSTFVKAAEEICDLFVKEDTQTFYIPYCPKTETSPKIQPKGKLYSRYVNLKSAIKLSASSTSKIKQAAVAKEISDEEQSQIAFLRTALEPRDQILVYWQNTFEIRKDSNCNKSINEYLNLYPFLKLSAGYILLESDFDQIYPDKRDIIYTTFPKLAEAIIKEAEKKKVKLPYFRDQCMDSITDQLFLALLYLPYLFSPTTLGGGGKNKSKNWRPSKLEVQESFVLYISKIGFLNEKIEERKTRLHSLGLTVQPFIVCIGEQTITSSFVVIDDIKYKLETPIKALDVAFKVFHTVNAEYPAECQHVWLLIQRLVYNINTAYDKPSSATTALITDLNEQLSLIPNVF</sequence>
<dbReference type="AlphaFoldDB" id="A0A9P0BEV5"/>
<evidence type="ECO:0008006" key="3">
    <source>
        <dbReference type="Google" id="ProtNLM"/>
    </source>
</evidence>
<accession>A0A9P0BEV5</accession>
<reference evidence="1" key="1">
    <citation type="submission" date="2021-12" db="EMBL/GenBank/DDBJ databases">
        <authorList>
            <person name="King R."/>
        </authorList>
    </citation>
    <scope>NUCLEOTIDE SEQUENCE</scope>
</reference>
<dbReference type="EMBL" id="OV121139">
    <property type="protein sequence ID" value="CAH0562823.1"/>
    <property type="molecule type" value="Genomic_DNA"/>
</dbReference>